<sequence length="235" mass="27797">MKDFISKSIKLINNSKRYGYYAIQDIPAMSIILIETAKVDLLDNNRYHEMFQILYKIFNNKPQKIKQKFMNLLPSAIKDKCSSLVSYDILRADLMNLEDDIMKKYFLSMNPQELQLYCMKYISNAFGNSEPILLFNGAMFNHSCIPNIKFIQDGNIMYFVTIRDIKSGEELFDNYVNLNLCNQERQKRLISQYGFRCNCNRCESVESSRSVDYYKYRKYIQLMENITLDQCIATY</sequence>
<dbReference type="SUPFAM" id="SSF82199">
    <property type="entry name" value="SET domain"/>
    <property type="match status" value="1"/>
</dbReference>
<dbReference type="PROSITE" id="PS50280">
    <property type="entry name" value="SET"/>
    <property type="match status" value="1"/>
</dbReference>
<dbReference type="CDD" id="cd20071">
    <property type="entry name" value="SET_SMYD"/>
    <property type="match status" value="1"/>
</dbReference>
<name>A0A6C0KU98_9ZZZZ</name>
<evidence type="ECO:0000259" key="1">
    <source>
        <dbReference type="PROSITE" id="PS50280"/>
    </source>
</evidence>
<dbReference type="InterPro" id="IPR001214">
    <property type="entry name" value="SET_dom"/>
</dbReference>
<dbReference type="PANTHER" id="PTHR12197">
    <property type="entry name" value="HISTONE-LYSINE N-METHYLTRANSFERASE SMYD"/>
    <property type="match status" value="1"/>
</dbReference>
<organism evidence="2">
    <name type="scientific">viral metagenome</name>
    <dbReference type="NCBI Taxonomy" id="1070528"/>
    <lineage>
        <taxon>unclassified sequences</taxon>
        <taxon>metagenomes</taxon>
        <taxon>organismal metagenomes</taxon>
    </lineage>
</organism>
<dbReference type="Pfam" id="PF00856">
    <property type="entry name" value="SET"/>
    <property type="match status" value="1"/>
</dbReference>
<proteinExistence type="predicted"/>
<reference evidence="2" key="1">
    <citation type="journal article" date="2020" name="Nature">
        <title>Giant virus diversity and host interactions through global metagenomics.</title>
        <authorList>
            <person name="Schulz F."/>
            <person name="Roux S."/>
            <person name="Paez-Espino D."/>
            <person name="Jungbluth S."/>
            <person name="Walsh D.A."/>
            <person name="Denef V.J."/>
            <person name="McMahon K.D."/>
            <person name="Konstantinidis K.T."/>
            <person name="Eloe-Fadrosh E.A."/>
            <person name="Kyrpides N.C."/>
            <person name="Woyke T."/>
        </authorList>
    </citation>
    <scope>NUCLEOTIDE SEQUENCE</scope>
    <source>
        <strain evidence="2">GVMAG-S-3300013094-100</strain>
    </source>
</reference>
<evidence type="ECO:0000313" key="2">
    <source>
        <dbReference type="EMBL" id="QHU20833.1"/>
    </source>
</evidence>
<accession>A0A6C0KU98</accession>
<feature type="domain" description="SET" evidence="1">
    <location>
        <begin position="2"/>
        <end position="176"/>
    </location>
</feature>
<dbReference type="EMBL" id="MN740975">
    <property type="protein sequence ID" value="QHU20833.1"/>
    <property type="molecule type" value="Genomic_DNA"/>
</dbReference>
<dbReference type="InterPro" id="IPR046341">
    <property type="entry name" value="SET_dom_sf"/>
</dbReference>
<protein>
    <recommendedName>
        <fullName evidence="1">SET domain-containing protein</fullName>
    </recommendedName>
</protein>
<dbReference type="Gene3D" id="2.170.270.10">
    <property type="entry name" value="SET domain"/>
    <property type="match status" value="1"/>
</dbReference>
<dbReference type="InterPro" id="IPR050869">
    <property type="entry name" value="H3K4_H4K5_MeTrfase"/>
</dbReference>
<dbReference type="AlphaFoldDB" id="A0A6C0KU98"/>